<evidence type="ECO:0000256" key="2">
    <source>
        <dbReference type="ARBA" id="ARBA00022761"/>
    </source>
</evidence>
<keyword evidence="7" id="KW-1185">Reference proteome</keyword>
<protein>
    <submittedName>
        <fullName evidence="8">2S albumin-like</fullName>
    </submittedName>
</protein>
<keyword evidence="5" id="KW-0732">Signal</keyword>
<dbReference type="SMART" id="SM00499">
    <property type="entry name" value="AAI"/>
    <property type="match status" value="1"/>
</dbReference>
<reference evidence="8" key="2">
    <citation type="submission" date="2025-08" db="UniProtKB">
        <authorList>
            <consortium name="RefSeq"/>
        </authorList>
    </citation>
    <scope>IDENTIFICATION</scope>
    <source>
        <tissue evidence="8">Leaf</tissue>
    </source>
</reference>
<keyword evidence="4" id="KW-1015">Disulfide bond</keyword>
<evidence type="ECO:0000256" key="5">
    <source>
        <dbReference type="SAM" id="SignalP"/>
    </source>
</evidence>
<organism evidence="7 8">
    <name type="scientific">Punica granatum</name>
    <name type="common">Pomegranate</name>
    <dbReference type="NCBI Taxonomy" id="22663"/>
    <lineage>
        <taxon>Eukaryota</taxon>
        <taxon>Viridiplantae</taxon>
        <taxon>Streptophyta</taxon>
        <taxon>Embryophyta</taxon>
        <taxon>Tracheophyta</taxon>
        <taxon>Spermatophyta</taxon>
        <taxon>Magnoliopsida</taxon>
        <taxon>eudicotyledons</taxon>
        <taxon>Gunneridae</taxon>
        <taxon>Pentapetalae</taxon>
        <taxon>rosids</taxon>
        <taxon>malvids</taxon>
        <taxon>Myrtales</taxon>
        <taxon>Lythraceae</taxon>
        <taxon>Punica</taxon>
    </lineage>
</organism>
<evidence type="ECO:0000256" key="3">
    <source>
        <dbReference type="ARBA" id="ARBA00023129"/>
    </source>
</evidence>
<feature type="signal peptide" evidence="5">
    <location>
        <begin position="1"/>
        <end position="26"/>
    </location>
</feature>
<evidence type="ECO:0000313" key="7">
    <source>
        <dbReference type="Proteomes" id="UP000515151"/>
    </source>
</evidence>
<proteinExistence type="inferred from homology"/>
<dbReference type="InterPro" id="IPR016140">
    <property type="entry name" value="Bifunc_inhib/LTP/seed_store"/>
</dbReference>
<feature type="chain" id="PRO_5028350902" evidence="5">
    <location>
        <begin position="27"/>
        <end position="164"/>
    </location>
</feature>
<dbReference type="RefSeq" id="XP_031407375.1">
    <property type="nucleotide sequence ID" value="XM_031551515.1"/>
</dbReference>
<dbReference type="Pfam" id="PF00234">
    <property type="entry name" value="Tryp_alpha_amyl"/>
    <property type="match status" value="1"/>
</dbReference>
<dbReference type="AlphaFoldDB" id="A0A6P8EL06"/>
<dbReference type="SUPFAM" id="SSF47699">
    <property type="entry name" value="Bifunctional inhibitor/lipid-transfer protein/seed storage 2S albumin"/>
    <property type="match status" value="1"/>
</dbReference>
<feature type="domain" description="Bifunctional inhibitor/plant lipid transfer protein/seed storage helical" evidence="6">
    <location>
        <begin position="49"/>
        <end position="156"/>
    </location>
</feature>
<dbReference type="Proteomes" id="UP000515151">
    <property type="component" value="Chromosome 7"/>
</dbReference>
<dbReference type="PRINTS" id="PR00496">
    <property type="entry name" value="NAPIN"/>
</dbReference>
<dbReference type="InterPro" id="IPR036312">
    <property type="entry name" value="Bifun_inhib/LTP/seed_sf"/>
</dbReference>
<dbReference type="InterPro" id="IPR000617">
    <property type="entry name" value="Napin/2SS/CON"/>
</dbReference>
<evidence type="ECO:0000259" key="6">
    <source>
        <dbReference type="SMART" id="SM00499"/>
    </source>
</evidence>
<accession>A0A6P8EL06</accession>
<dbReference type="Gene3D" id="1.10.110.10">
    <property type="entry name" value="Plant lipid-transfer and hydrophobic proteins"/>
    <property type="match status" value="1"/>
</dbReference>
<reference evidence="7" key="1">
    <citation type="journal article" date="2020" name="Plant Biotechnol. J.">
        <title>The pomegranate (Punica granatum L.) draft genome dissects genetic divergence between soft- and hard-seeded cultivars.</title>
        <authorList>
            <person name="Luo X."/>
            <person name="Li H."/>
            <person name="Wu Z."/>
            <person name="Yao W."/>
            <person name="Zhao P."/>
            <person name="Cao D."/>
            <person name="Yu H."/>
            <person name="Li K."/>
            <person name="Poudel K."/>
            <person name="Zhao D."/>
            <person name="Zhang F."/>
            <person name="Xia X."/>
            <person name="Chen L."/>
            <person name="Wang Q."/>
            <person name="Jing D."/>
            <person name="Cao S."/>
        </authorList>
    </citation>
    <scope>NUCLEOTIDE SEQUENCE [LARGE SCALE GENOMIC DNA]</scope>
    <source>
        <strain evidence="7">cv. Tunisia</strain>
    </source>
</reference>
<name>A0A6P8EL06_PUNGR</name>
<dbReference type="GO" id="GO:0045735">
    <property type="term" value="F:nutrient reservoir activity"/>
    <property type="evidence" value="ECO:0007669"/>
    <property type="project" value="UniProtKB-KW"/>
</dbReference>
<dbReference type="PANTHER" id="PTHR35496">
    <property type="entry name" value="2S SEED STORAGE PROTEIN 1-RELATED"/>
    <property type="match status" value="1"/>
</dbReference>
<evidence type="ECO:0000256" key="4">
    <source>
        <dbReference type="ARBA" id="ARBA00023157"/>
    </source>
</evidence>
<evidence type="ECO:0000256" key="1">
    <source>
        <dbReference type="ARBA" id="ARBA00008262"/>
    </source>
</evidence>
<keyword evidence="3" id="KW-0708">Seed storage protein</keyword>
<dbReference type="OrthoDB" id="1922883at2759"/>
<dbReference type="GeneID" id="116215694"/>
<comment type="similarity">
    <text evidence="1">Belongs to the 2S seed storage albumins family.</text>
</comment>
<gene>
    <name evidence="8" type="primary">LOC116215694</name>
</gene>
<evidence type="ECO:0000313" key="8">
    <source>
        <dbReference type="RefSeq" id="XP_031407375.1"/>
    </source>
</evidence>
<keyword evidence="2" id="KW-0758">Storage protein</keyword>
<dbReference type="PANTHER" id="PTHR35496:SF20">
    <property type="entry name" value="2S SEED STORAGE PROTEIN 1-RELATED"/>
    <property type="match status" value="1"/>
</dbReference>
<sequence length="164" mass="18542">MRRSMAKLSMTLLIALFGVMLVSAMAHKTTITTVEVVEDEEVENQRRGCQKQLQSTQMLRHCQDFLMDVSRGVSRSQCGCEGSSQFDPAGPVMRGRTSDHFEPCCNQLRQMDQRCMCEGLRQIVRQEQGRFGGWEVQQVAQCARQLPQMCGTGQTCSQIRAVYI</sequence>